<dbReference type="EMBL" id="CAJPDT010000145">
    <property type="protein sequence ID" value="CAF9941290.1"/>
    <property type="molecule type" value="Genomic_DNA"/>
</dbReference>
<dbReference type="AlphaFoldDB" id="A0A8H3J5R2"/>
<feature type="compositionally biased region" description="Basic and acidic residues" evidence="1">
    <location>
        <begin position="332"/>
        <end position="345"/>
    </location>
</feature>
<reference evidence="3" key="1">
    <citation type="submission" date="2021-03" db="EMBL/GenBank/DDBJ databases">
        <authorList>
            <person name="Tagirdzhanova G."/>
        </authorList>
    </citation>
    <scope>NUCLEOTIDE SEQUENCE</scope>
</reference>
<dbReference type="OrthoDB" id="410198at2759"/>
<evidence type="ECO:0000313" key="3">
    <source>
        <dbReference type="EMBL" id="CAF9941290.1"/>
    </source>
</evidence>
<dbReference type="InterPro" id="IPR052523">
    <property type="entry name" value="Trichothecene_AcTrans"/>
</dbReference>
<accession>A0A8H3J5R2</accession>
<evidence type="ECO:0000259" key="2">
    <source>
        <dbReference type="Pfam" id="PF00583"/>
    </source>
</evidence>
<feature type="compositionally biased region" description="Low complexity" evidence="1">
    <location>
        <begin position="306"/>
        <end position="325"/>
    </location>
</feature>
<dbReference type="Pfam" id="PF00583">
    <property type="entry name" value="Acetyltransf_1"/>
    <property type="match status" value="1"/>
</dbReference>
<feature type="domain" description="N-acetyltransferase" evidence="2">
    <location>
        <begin position="138"/>
        <end position="171"/>
    </location>
</feature>
<dbReference type="PANTHER" id="PTHR42791">
    <property type="entry name" value="GNAT FAMILY ACETYLTRANSFERASE"/>
    <property type="match status" value="1"/>
</dbReference>
<organism evidence="3 4">
    <name type="scientific">Imshaugia aleurites</name>
    <dbReference type="NCBI Taxonomy" id="172621"/>
    <lineage>
        <taxon>Eukaryota</taxon>
        <taxon>Fungi</taxon>
        <taxon>Dikarya</taxon>
        <taxon>Ascomycota</taxon>
        <taxon>Pezizomycotina</taxon>
        <taxon>Lecanoromycetes</taxon>
        <taxon>OSLEUM clade</taxon>
        <taxon>Lecanoromycetidae</taxon>
        <taxon>Lecanorales</taxon>
        <taxon>Lecanorineae</taxon>
        <taxon>Parmeliaceae</taxon>
        <taxon>Imshaugia</taxon>
    </lineage>
</organism>
<proteinExistence type="predicted"/>
<feature type="region of interest" description="Disordered" evidence="1">
    <location>
        <begin position="272"/>
        <end position="345"/>
    </location>
</feature>
<dbReference type="Proteomes" id="UP000664534">
    <property type="component" value="Unassembled WGS sequence"/>
</dbReference>
<dbReference type="Gene3D" id="3.40.630.30">
    <property type="match status" value="1"/>
</dbReference>
<gene>
    <name evidence="3" type="ORF">IMSHALPRED_002509</name>
</gene>
<sequence length="345" mass="38036">MASGLPVTTSQFKNPDQETIKEMVRIYQEAYKNDGLVQLTHVIPEFMDRMAGTIADRVTKPECEFGVARTESSDRVVGWLALAFKFGAYTQLSEEHVLLTQYALLPDLVAKGMSRGLSTDVMKDLVLSLLKEFKASREKQLPEKHCILSTLVVDPEYQCQGVASALLHKAISLTEVFSFPIWVQAPGTTRILFEKYSFQEVDEYSLDLNAHLPEPGGKGKGKGETTAPPPLPIYVWKYMVRKEPLEPALLAYRSSKVFAEEKAEEEAEKALLEKKKAKHRPRKPLLGKGAEPAKVESAVVPSTLEAAPSTTLLTESTPLLAESSSKGARTSGAKDKDARKTAGKK</sequence>
<feature type="compositionally biased region" description="Basic residues" evidence="1">
    <location>
        <begin position="275"/>
        <end position="285"/>
    </location>
</feature>
<dbReference type="GO" id="GO:0016747">
    <property type="term" value="F:acyltransferase activity, transferring groups other than amino-acyl groups"/>
    <property type="evidence" value="ECO:0007669"/>
    <property type="project" value="InterPro"/>
</dbReference>
<name>A0A8H3J5R2_9LECA</name>
<dbReference type="PANTHER" id="PTHR42791:SF2">
    <property type="entry name" value="N-ACETYLTRANSFERASE DOMAIN-CONTAINING PROTEIN"/>
    <property type="match status" value="1"/>
</dbReference>
<evidence type="ECO:0000313" key="4">
    <source>
        <dbReference type="Proteomes" id="UP000664534"/>
    </source>
</evidence>
<evidence type="ECO:0000256" key="1">
    <source>
        <dbReference type="SAM" id="MobiDB-lite"/>
    </source>
</evidence>
<keyword evidence="4" id="KW-1185">Reference proteome</keyword>
<protein>
    <recommendedName>
        <fullName evidence="2">N-acetyltransferase domain-containing protein</fullName>
    </recommendedName>
</protein>
<dbReference type="SUPFAM" id="SSF55729">
    <property type="entry name" value="Acyl-CoA N-acyltransferases (Nat)"/>
    <property type="match status" value="1"/>
</dbReference>
<comment type="caution">
    <text evidence="3">The sequence shown here is derived from an EMBL/GenBank/DDBJ whole genome shotgun (WGS) entry which is preliminary data.</text>
</comment>
<dbReference type="InterPro" id="IPR016181">
    <property type="entry name" value="Acyl_CoA_acyltransferase"/>
</dbReference>
<dbReference type="InterPro" id="IPR000182">
    <property type="entry name" value="GNAT_dom"/>
</dbReference>
<dbReference type="CDD" id="cd04301">
    <property type="entry name" value="NAT_SF"/>
    <property type="match status" value="1"/>
</dbReference>